<dbReference type="InterPro" id="IPR052350">
    <property type="entry name" value="Metallo-dep_Lactonases"/>
</dbReference>
<dbReference type="PANTHER" id="PTHR43569">
    <property type="entry name" value="AMIDOHYDROLASE"/>
    <property type="match status" value="1"/>
</dbReference>
<reference evidence="3 4" key="1">
    <citation type="submission" date="2020-08" db="EMBL/GenBank/DDBJ databases">
        <title>Genomic Encyclopedia of Type Strains, Phase IV (KMG-V): Genome sequencing to study the core and pangenomes of soil and plant-associated prokaryotes.</title>
        <authorList>
            <person name="Whitman W."/>
        </authorList>
    </citation>
    <scope>NUCLEOTIDE SEQUENCE [LARGE SCALE GENOMIC DNA]</scope>
    <source>
        <strain evidence="3 4">SEMIA 4034</strain>
    </source>
</reference>
<dbReference type="Pfam" id="PF04909">
    <property type="entry name" value="Amidohydro_2"/>
    <property type="match status" value="1"/>
</dbReference>
<proteinExistence type="inferred from homology"/>
<keyword evidence="4" id="KW-1185">Reference proteome</keyword>
<accession>A0A7W9CYL6</accession>
<comment type="caution">
    <text evidence="3">The sequence shown here is derived from an EMBL/GenBank/DDBJ whole genome shotgun (WGS) entry which is preliminary data.</text>
</comment>
<gene>
    <name evidence="3" type="ORF">GGI59_006456</name>
</gene>
<protein>
    <submittedName>
        <fullName evidence="3">Putative TIM-barrel fold metal-dependent hydrolase</fullName>
    </submittedName>
</protein>
<organism evidence="3 4">
    <name type="scientific">Rhizobium lentis</name>
    <dbReference type="NCBI Taxonomy" id="1138194"/>
    <lineage>
        <taxon>Bacteria</taxon>
        <taxon>Pseudomonadati</taxon>
        <taxon>Pseudomonadota</taxon>
        <taxon>Alphaproteobacteria</taxon>
        <taxon>Hyphomicrobiales</taxon>
        <taxon>Rhizobiaceae</taxon>
        <taxon>Rhizobium/Agrobacterium group</taxon>
        <taxon>Rhizobium</taxon>
    </lineage>
</organism>
<evidence type="ECO:0000259" key="2">
    <source>
        <dbReference type="Pfam" id="PF04909"/>
    </source>
</evidence>
<dbReference type="InterPro" id="IPR032466">
    <property type="entry name" value="Metal_Hydrolase"/>
</dbReference>
<feature type="domain" description="Amidohydrolase-related" evidence="2">
    <location>
        <begin position="1"/>
        <end position="48"/>
    </location>
</feature>
<keyword evidence="3" id="KW-0378">Hydrolase</keyword>
<dbReference type="GO" id="GO:0016787">
    <property type="term" value="F:hydrolase activity"/>
    <property type="evidence" value="ECO:0007669"/>
    <property type="project" value="UniProtKB-KW"/>
</dbReference>
<dbReference type="PANTHER" id="PTHR43569:SF1">
    <property type="entry name" value="BLL3371 PROTEIN"/>
    <property type="match status" value="1"/>
</dbReference>
<dbReference type="SUPFAM" id="SSF51556">
    <property type="entry name" value="Metallo-dependent hydrolases"/>
    <property type="match status" value="1"/>
</dbReference>
<evidence type="ECO:0000256" key="1">
    <source>
        <dbReference type="ARBA" id="ARBA00038310"/>
    </source>
</evidence>
<dbReference type="AlphaFoldDB" id="A0A7W9CYL6"/>
<evidence type="ECO:0000313" key="4">
    <source>
        <dbReference type="Proteomes" id="UP000528824"/>
    </source>
</evidence>
<name>A0A7W9CYL6_9HYPH</name>
<evidence type="ECO:0000313" key="3">
    <source>
        <dbReference type="EMBL" id="MBB5564747.1"/>
    </source>
</evidence>
<comment type="similarity">
    <text evidence="1">Belongs to the metallo-dependent hydrolases superfamily.</text>
</comment>
<dbReference type="Gene3D" id="3.20.20.140">
    <property type="entry name" value="Metal-dependent hydrolases"/>
    <property type="match status" value="1"/>
</dbReference>
<sequence length="48" mass="5622">MFASNFPVDKLFGSYDEIMDAFKIITANYSPDERIALFHDNAARFYRI</sequence>
<dbReference type="EMBL" id="JACHBC010000030">
    <property type="protein sequence ID" value="MBB5564747.1"/>
    <property type="molecule type" value="Genomic_DNA"/>
</dbReference>
<dbReference type="Proteomes" id="UP000528824">
    <property type="component" value="Unassembled WGS sequence"/>
</dbReference>
<dbReference type="InterPro" id="IPR006680">
    <property type="entry name" value="Amidohydro-rel"/>
</dbReference>